<name>A0A5B8XYK5_9DELT</name>
<dbReference type="AlphaFoldDB" id="A0A5B8XYK5"/>
<keyword evidence="3" id="KW-1185">Reference proteome</keyword>
<dbReference type="KEGG" id="bbae:FRD01_10190"/>
<evidence type="ECO:0000256" key="1">
    <source>
        <dbReference type="SAM" id="MobiDB-lite"/>
    </source>
</evidence>
<feature type="compositionally biased region" description="Basic and acidic residues" evidence="1">
    <location>
        <begin position="24"/>
        <end position="37"/>
    </location>
</feature>
<dbReference type="Proteomes" id="UP000321595">
    <property type="component" value="Chromosome"/>
</dbReference>
<proteinExistence type="predicted"/>
<sequence>MNMGNQKPIEVVEIEAPPVEARVRRDAKFAGPDEKKGRYSLPKSLDSGTPVGYRTRISLDSEEAEEAVRLLSLERPISFVKGAQVPSEREIFEEVSLGILTARQSTNYRGHKETLLGPEDTAKLTSILNELQGLETVPNPHATHAHVVLARPYRTPFTFLLTFIGHKPVVSLATVGVRGLKKRFQYIDDIPTIGYLQHLHIGILADAMERASVIATSGRCMSQVFMRPFAGDWPQKNRELIAQIEALVGLSTAERSLGWRVAIVGLTGEVPQENRPEIRHETYRKLGANMMAFRSERIQPGVNQEEKAPPQYHQRQDMDVPDELTVMCGRAAYNAFAHWTGCDRECSKDLLLLERIDVLTPNGKQRLREVRDQLGQVTDRVIKNIPLWADLPTGKALTRNAARGRKAFALAGQRIYIGGLDRKEIERKHIDWKLAVRAFGASAARSALVAEIMGCVNLPDDCDLLAGICLMAGPVNQNDIGKEFYGHKDLLHSAYPDKEPTSLLVWTLKAKTIADPIGNEEQLLDPRRKGALVDLRAAPHEVVEYRKDGEFKKFRFRDGRSNSERAFADLDNFVRDPNGKEIRGNRGSNWPEEWAKETLW</sequence>
<gene>
    <name evidence="2" type="ORF">FRD01_10190</name>
</gene>
<protein>
    <submittedName>
        <fullName evidence="2">Uncharacterized protein</fullName>
    </submittedName>
</protein>
<reference evidence="2 3" key="1">
    <citation type="submission" date="2019-08" db="EMBL/GenBank/DDBJ databases">
        <authorList>
            <person name="Liang Q."/>
        </authorList>
    </citation>
    <scope>NUCLEOTIDE SEQUENCE [LARGE SCALE GENOMIC DNA]</scope>
    <source>
        <strain evidence="2 3">V1718</strain>
    </source>
</reference>
<dbReference type="EMBL" id="CP042467">
    <property type="protein sequence ID" value="QED30321.1"/>
    <property type="molecule type" value="Genomic_DNA"/>
</dbReference>
<evidence type="ECO:0000313" key="3">
    <source>
        <dbReference type="Proteomes" id="UP000321595"/>
    </source>
</evidence>
<accession>A0A5B8XYK5</accession>
<evidence type="ECO:0000313" key="2">
    <source>
        <dbReference type="EMBL" id="QED30321.1"/>
    </source>
</evidence>
<feature type="region of interest" description="Disordered" evidence="1">
    <location>
        <begin position="24"/>
        <end position="51"/>
    </location>
</feature>
<organism evidence="2 3">
    <name type="scientific">Microvenator marinus</name>
    <dbReference type="NCBI Taxonomy" id="2600177"/>
    <lineage>
        <taxon>Bacteria</taxon>
        <taxon>Deltaproteobacteria</taxon>
        <taxon>Bradymonadales</taxon>
        <taxon>Microvenatoraceae</taxon>
        <taxon>Microvenator</taxon>
    </lineage>
</organism>
<dbReference type="OrthoDB" id="5481428at2"/>